<name>A0A0A9FMJ3_ARUDO</name>
<sequence>MHAWGHHRTAPLTQNTLPPSCQNSKGSLLVAHHQQNQSGQTGTSHWLSHSVLLFHHQASLVQHSGCETGAPAGSIQSYRIR</sequence>
<evidence type="ECO:0000256" key="1">
    <source>
        <dbReference type="SAM" id="MobiDB-lite"/>
    </source>
</evidence>
<evidence type="ECO:0000313" key="2">
    <source>
        <dbReference type="EMBL" id="JAE12479.1"/>
    </source>
</evidence>
<accession>A0A0A9FMJ3</accession>
<organism evidence="2">
    <name type="scientific">Arundo donax</name>
    <name type="common">Giant reed</name>
    <name type="synonym">Donax arundinaceus</name>
    <dbReference type="NCBI Taxonomy" id="35708"/>
    <lineage>
        <taxon>Eukaryota</taxon>
        <taxon>Viridiplantae</taxon>
        <taxon>Streptophyta</taxon>
        <taxon>Embryophyta</taxon>
        <taxon>Tracheophyta</taxon>
        <taxon>Spermatophyta</taxon>
        <taxon>Magnoliopsida</taxon>
        <taxon>Liliopsida</taxon>
        <taxon>Poales</taxon>
        <taxon>Poaceae</taxon>
        <taxon>PACMAD clade</taxon>
        <taxon>Arundinoideae</taxon>
        <taxon>Arundineae</taxon>
        <taxon>Arundo</taxon>
    </lineage>
</organism>
<feature type="region of interest" description="Disordered" evidence="1">
    <location>
        <begin position="1"/>
        <end position="43"/>
    </location>
</feature>
<feature type="compositionally biased region" description="Polar residues" evidence="1">
    <location>
        <begin position="11"/>
        <end position="26"/>
    </location>
</feature>
<dbReference type="EMBL" id="GBRH01185417">
    <property type="protein sequence ID" value="JAE12479.1"/>
    <property type="molecule type" value="Transcribed_RNA"/>
</dbReference>
<feature type="compositionally biased region" description="Polar residues" evidence="1">
    <location>
        <begin position="33"/>
        <end position="43"/>
    </location>
</feature>
<protein>
    <submittedName>
        <fullName evidence="2">Uncharacterized protein</fullName>
    </submittedName>
</protein>
<dbReference type="AlphaFoldDB" id="A0A0A9FMJ3"/>
<proteinExistence type="predicted"/>
<reference evidence="2" key="2">
    <citation type="journal article" date="2015" name="Data Brief">
        <title>Shoot transcriptome of the giant reed, Arundo donax.</title>
        <authorList>
            <person name="Barrero R.A."/>
            <person name="Guerrero F.D."/>
            <person name="Moolhuijzen P."/>
            <person name="Goolsby J.A."/>
            <person name="Tidwell J."/>
            <person name="Bellgard S.E."/>
            <person name="Bellgard M.I."/>
        </authorList>
    </citation>
    <scope>NUCLEOTIDE SEQUENCE</scope>
    <source>
        <tissue evidence="2">Shoot tissue taken approximately 20 cm above the soil surface</tissue>
    </source>
</reference>
<reference evidence="2" key="1">
    <citation type="submission" date="2014-09" db="EMBL/GenBank/DDBJ databases">
        <authorList>
            <person name="Magalhaes I.L.F."/>
            <person name="Oliveira U."/>
            <person name="Santos F.R."/>
            <person name="Vidigal T.H.D.A."/>
            <person name="Brescovit A.D."/>
            <person name="Santos A.J."/>
        </authorList>
    </citation>
    <scope>NUCLEOTIDE SEQUENCE</scope>
    <source>
        <tissue evidence="2">Shoot tissue taken approximately 20 cm above the soil surface</tissue>
    </source>
</reference>